<keyword evidence="3" id="KW-1185">Reference proteome</keyword>
<organism evidence="2 3">
    <name type="scientific">Lederbergia graminis</name>
    <dbReference type="NCBI Taxonomy" id="735518"/>
    <lineage>
        <taxon>Bacteria</taxon>
        <taxon>Bacillati</taxon>
        <taxon>Bacillota</taxon>
        <taxon>Bacilli</taxon>
        <taxon>Bacillales</taxon>
        <taxon>Bacillaceae</taxon>
        <taxon>Lederbergia</taxon>
    </lineage>
</organism>
<reference evidence="3" key="1">
    <citation type="journal article" date="2019" name="Int. J. Syst. Evol. Microbiol.">
        <title>The Global Catalogue of Microorganisms (GCM) 10K type strain sequencing project: providing services to taxonomists for standard genome sequencing and annotation.</title>
        <authorList>
            <consortium name="The Broad Institute Genomics Platform"/>
            <consortium name="The Broad Institute Genome Sequencing Center for Infectious Disease"/>
            <person name="Wu L."/>
            <person name="Ma J."/>
        </authorList>
    </citation>
    <scope>NUCLEOTIDE SEQUENCE [LARGE SCALE GENOMIC DNA]</scope>
    <source>
        <strain evidence="3">CGMCC 1.12237</strain>
    </source>
</reference>
<evidence type="ECO:0000313" key="3">
    <source>
        <dbReference type="Proteomes" id="UP001596147"/>
    </source>
</evidence>
<proteinExistence type="predicted"/>
<name>A0ABW0LGH7_9BACI</name>
<sequence length="61" mass="6620">MKLALIAVVIIAAIALLLTIQAGRSLEDKYSNEKSFSNLSIIYVLLFPVFVVVVIIAAIVM</sequence>
<dbReference type="RefSeq" id="WP_382348384.1">
    <property type="nucleotide sequence ID" value="NZ_JBHSMC010000003.1"/>
</dbReference>
<gene>
    <name evidence="2" type="ORF">ACFPM4_04845</name>
</gene>
<dbReference type="EMBL" id="JBHSMC010000003">
    <property type="protein sequence ID" value="MFC5464082.1"/>
    <property type="molecule type" value="Genomic_DNA"/>
</dbReference>
<comment type="caution">
    <text evidence="2">The sequence shown here is derived from an EMBL/GenBank/DDBJ whole genome shotgun (WGS) entry which is preliminary data.</text>
</comment>
<keyword evidence="1" id="KW-1133">Transmembrane helix</keyword>
<evidence type="ECO:0008006" key="4">
    <source>
        <dbReference type="Google" id="ProtNLM"/>
    </source>
</evidence>
<evidence type="ECO:0000256" key="1">
    <source>
        <dbReference type="SAM" id="Phobius"/>
    </source>
</evidence>
<feature type="transmembrane region" description="Helical" evidence="1">
    <location>
        <begin position="41"/>
        <end position="60"/>
    </location>
</feature>
<protein>
    <recommendedName>
        <fullName evidence="4">NADH dehydrogenase subunit 5</fullName>
    </recommendedName>
</protein>
<accession>A0ABW0LGH7</accession>
<keyword evidence="1" id="KW-0812">Transmembrane</keyword>
<evidence type="ECO:0000313" key="2">
    <source>
        <dbReference type="EMBL" id="MFC5464082.1"/>
    </source>
</evidence>
<keyword evidence="1" id="KW-0472">Membrane</keyword>
<dbReference type="Proteomes" id="UP001596147">
    <property type="component" value="Unassembled WGS sequence"/>
</dbReference>